<evidence type="ECO:0000256" key="1">
    <source>
        <dbReference type="SAM" id="MobiDB-lite"/>
    </source>
</evidence>
<protein>
    <submittedName>
        <fullName evidence="3">Uncharacterized protein</fullName>
    </submittedName>
</protein>
<proteinExistence type="predicted"/>
<reference evidence="3" key="1">
    <citation type="submission" date="2022-11" db="UniProtKB">
        <authorList>
            <consortium name="WormBaseParasite"/>
        </authorList>
    </citation>
    <scope>IDENTIFICATION</scope>
</reference>
<evidence type="ECO:0000313" key="3">
    <source>
        <dbReference type="WBParaSite" id="ACRNAN_Path_496.g1875.t1"/>
    </source>
</evidence>
<name>A0A914C7K6_9BILA</name>
<dbReference type="AlphaFoldDB" id="A0A914C7K6"/>
<organism evidence="2 3">
    <name type="scientific">Acrobeloides nanus</name>
    <dbReference type="NCBI Taxonomy" id="290746"/>
    <lineage>
        <taxon>Eukaryota</taxon>
        <taxon>Metazoa</taxon>
        <taxon>Ecdysozoa</taxon>
        <taxon>Nematoda</taxon>
        <taxon>Chromadorea</taxon>
        <taxon>Rhabditida</taxon>
        <taxon>Tylenchina</taxon>
        <taxon>Cephalobomorpha</taxon>
        <taxon>Cephaloboidea</taxon>
        <taxon>Cephalobidae</taxon>
        <taxon>Acrobeloides</taxon>
    </lineage>
</organism>
<feature type="region of interest" description="Disordered" evidence="1">
    <location>
        <begin position="351"/>
        <end position="396"/>
    </location>
</feature>
<evidence type="ECO:0000313" key="2">
    <source>
        <dbReference type="Proteomes" id="UP000887540"/>
    </source>
</evidence>
<feature type="region of interest" description="Disordered" evidence="1">
    <location>
        <begin position="34"/>
        <end position="53"/>
    </location>
</feature>
<keyword evidence="2" id="KW-1185">Reference proteome</keyword>
<accession>A0A914C7K6</accession>
<feature type="compositionally biased region" description="Polar residues" evidence="1">
    <location>
        <begin position="384"/>
        <end position="396"/>
    </location>
</feature>
<dbReference type="WBParaSite" id="ACRNAN_Path_496.g1875.t1">
    <property type="protein sequence ID" value="ACRNAN_Path_496.g1875.t1"/>
    <property type="gene ID" value="ACRNAN_Path_496.g1875"/>
</dbReference>
<sequence length="396" mass="44837">MNRFVTGQIGGDRSYQTPVAKNLTNWNLDKHSLEKQTSQEFSPRKGDRSYQTPKKSPYTWFLEKYTRLVDQRNRPMEVMNTIQNPLVVTICIQRRSMTISCGSMLLEEYPLVYNAFPHVVKAKDVRLMFQIRDQRSGQANFKFRVRFQHLDDFNAFVTCANHYFSIMPVYDTNIGDSMDSLQSLTQLSDTQVSNRFANLENLQSNNGIFSSKTFSTPRLRQLSDTSASSRFANLENLQSSNEIFSPNCSAPNMARPSSSTIASAIGLDADNLEAHEISLPTTSLAQSTQPGPSSASLANQDDLPFDLELDELMNDRENLNALIQTFLDDPQCCAFAEACAEVMKSIEQGIVNPKKRGRPPFSSVENKKSRNQDTTRDVIENLQDRPTTSNNLFFER</sequence>
<feature type="compositionally biased region" description="Basic and acidic residues" evidence="1">
    <location>
        <begin position="365"/>
        <end position="383"/>
    </location>
</feature>
<dbReference type="Proteomes" id="UP000887540">
    <property type="component" value="Unplaced"/>
</dbReference>